<dbReference type="AlphaFoldDB" id="A0A0A9DU70"/>
<evidence type="ECO:0000313" key="1">
    <source>
        <dbReference type="EMBL" id="JAD89195.1"/>
    </source>
</evidence>
<organism evidence="1">
    <name type="scientific">Arundo donax</name>
    <name type="common">Giant reed</name>
    <name type="synonym">Donax arundinaceus</name>
    <dbReference type="NCBI Taxonomy" id="35708"/>
    <lineage>
        <taxon>Eukaryota</taxon>
        <taxon>Viridiplantae</taxon>
        <taxon>Streptophyta</taxon>
        <taxon>Embryophyta</taxon>
        <taxon>Tracheophyta</taxon>
        <taxon>Spermatophyta</taxon>
        <taxon>Magnoliopsida</taxon>
        <taxon>Liliopsida</taxon>
        <taxon>Poales</taxon>
        <taxon>Poaceae</taxon>
        <taxon>PACMAD clade</taxon>
        <taxon>Arundinoideae</taxon>
        <taxon>Arundineae</taxon>
        <taxon>Arundo</taxon>
    </lineage>
</organism>
<sequence>MPASCLRLLAHRGMPKRLAAVPYRHPPGNQTSAPGLGRCEWAPNAAAALVLQLVVCSLLFVFPSCVRANALPPPPAAAVKEAAEEEDKEWEAALQKRKARTYALSVPLRVVALRCSFPPSWVKVWSFSSTASKLAKRVLCKIRN</sequence>
<reference evidence="1" key="2">
    <citation type="journal article" date="2015" name="Data Brief">
        <title>Shoot transcriptome of the giant reed, Arundo donax.</title>
        <authorList>
            <person name="Barrero R.A."/>
            <person name="Guerrero F.D."/>
            <person name="Moolhuijzen P."/>
            <person name="Goolsby J.A."/>
            <person name="Tidwell J."/>
            <person name="Bellgard S.E."/>
            <person name="Bellgard M.I."/>
        </authorList>
    </citation>
    <scope>NUCLEOTIDE SEQUENCE</scope>
    <source>
        <tissue evidence="1">Shoot tissue taken approximately 20 cm above the soil surface</tissue>
    </source>
</reference>
<proteinExistence type="predicted"/>
<accession>A0A0A9DU70</accession>
<dbReference type="EMBL" id="GBRH01208700">
    <property type="protein sequence ID" value="JAD89195.1"/>
    <property type="molecule type" value="Transcribed_RNA"/>
</dbReference>
<protein>
    <submittedName>
        <fullName evidence="1">Uncharacterized protein</fullName>
    </submittedName>
</protein>
<name>A0A0A9DU70_ARUDO</name>
<reference evidence="1" key="1">
    <citation type="submission" date="2014-09" db="EMBL/GenBank/DDBJ databases">
        <authorList>
            <person name="Magalhaes I.L.F."/>
            <person name="Oliveira U."/>
            <person name="Santos F.R."/>
            <person name="Vidigal T.H.D.A."/>
            <person name="Brescovit A.D."/>
            <person name="Santos A.J."/>
        </authorList>
    </citation>
    <scope>NUCLEOTIDE SEQUENCE</scope>
    <source>
        <tissue evidence="1">Shoot tissue taken approximately 20 cm above the soil surface</tissue>
    </source>
</reference>